<gene>
    <name evidence="1" type="ORF">VP1G_10680</name>
</gene>
<dbReference type="EMBL" id="KN714673">
    <property type="protein sequence ID" value="KUI54393.1"/>
    <property type="molecule type" value="Genomic_DNA"/>
</dbReference>
<keyword evidence="2" id="KW-1185">Reference proteome</keyword>
<evidence type="ECO:0000313" key="2">
    <source>
        <dbReference type="Proteomes" id="UP000078576"/>
    </source>
</evidence>
<accession>A0A194URW7</accession>
<organism evidence="1 2">
    <name type="scientific">Cytospora mali</name>
    <name type="common">Apple Valsa canker fungus</name>
    <name type="synonym">Valsa mali</name>
    <dbReference type="NCBI Taxonomy" id="578113"/>
    <lineage>
        <taxon>Eukaryota</taxon>
        <taxon>Fungi</taxon>
        <taxon>Dikarya</taxon>
        <taxon>Ascomycota</taxon>
        <taxon>Pezizomycotina</taxon>
        <taxon>Sordariomycetes</taxon>
        <taxon>Sordariomycetidae</taxon>
        <taxon>Diaporthales</taxon>
        <taxon>Cytosporaceae</taxon>
        <taxon>Cytospora</taxon>
    </lineage>
</organism>
<dbReference type="Proteomes" id="UP000078576">
    <property type="component" value="Unassembled WGS sequence"/>
</dbReference>
<evidence type="ECO:0000313" key="1">
    <source>
        <dbReference type="EMBL" id="KUI54393.1"/>
    </source>
</evidence>
<dbReference type="AlphaFoldDB" id="A0A194URW7"/>
<sequence length="97" mass="10891">MPEPTPPPVFEKPTAIRSGLAPLSKTASGSQFPVSLGAELRDYAKKKQQGRHGMSKLFPPGFSRLLWLQYGPKDDVALRRQQLLYSADERLQREEVP</sequence>
<proteinExistence type="predicted"/>
<reference evidence="2" key="1">
    <citation type="submission" date="2014-12" db="EMBL/GenBank/DDBJ databases">
        <title>Genome Sequence of Valsa Canker Pathogens Uncovers a Specific Adaption of Colonization on Woody Bark.</title>
        <authorList>
            <person name="Yin Z."/>
            <person name="Liu H."/>
            <person name="Gao X."/>
            <person name="Li Z."/>
            <person name="Song N."/>
            <person name="Ke X."/>
            <person name="Dai Q."/>
            <person name="Wu Y."/>
            <person name="Sun Y."/>
            <person name="Xu J.-R."/>
            <person name="Kang Z.K."/>
            <person name="Wang L."/>
            <person name="Huang L."/>
        </authorList>
    </citation>
    <scope>NUCLEOTIDE SEQUENCE [LARGE SCALE GENOMIC DNA]</scope>
    <source>
        <strain evidence="2">SXYL134</strain>
    </source>
</reference>
<protein>
    <submittedName>
        <fullName evidence="1">Uncharacterized protein</fullName>
    </submittedName>
</protein>
<name>A0A194URW7_CYTMA</name>